<evidence type="ECO:0000313" key="2">
    <source>
        <dbReference type="Proteomes" id="UP000000268"/>
    </source>
</evidence>
<proteinExistence type="predicted"/>
<dbReference type="KEGG" id="amr:AM1_5877"/>
<dbReference type="AlphaFoldDB" id="B0C0M5"/>
<dbReference type="STRING" id="329726.AM1_5877"/>
<gene>
    <name evidence="1" type="ordered locus">AM1_5877</name>
</gene>
<protein>
    <submittedName>
        <fullName evidence="1">Uncharacterized protein</fullName>
    </submittedName>
</protein>
<accession>B0C0M5</accession>
<dbReference type="EMBL" id="CP000828">
    <property type="protein sequence ID" value="ABW30818.1"/>
    <property type="molecule type" value="Genomic_DNA"/>
</dbReference>
<dbReference type="HOGENOM" id="CLU_3003392_0_0_3"/>
<organism evidence="1 2">
    <name type="scientific">Acaryochloris marina (strain MBIC 11017)</name>
    <dbReference type="NCBI Taxonomy" id="329726"/>
    <lineage>
        <taxon>Bacteria</taxon>
        <taxon>Bacillati</taxon>
        <taxon>Cyanobacteriota</taxon>
        <taxon>Cyanophyceae</taxon>
        <taxon>Acaryochloridales</taxon>
        <taxon>Acaryochloridaceae</taxon>
        <taxon>Acaryochloris</taxon>
    </lineage>
</organism>
<name>B0C0M5_ACAM1</name>
<reference evidence="1 2" key="1">
    <citation type="journal article" date="2008" name="Proc. Natl. Acad. Sci. U.S.A.">
        <title>Niche adaptation and genome expansion in the chlorophyll d-producing cyanobacterium Acaryochloris marina.</title>
        <authorList>
            <person name="Swingley W.D."/>
            <person name="Chen M."/>
            <person name="Cheung P.C."/>
            <person name="Conrad A.L."/>
            <person name="Dejesa L.C."/>
            <person name="Hao J."/>
            <person name="Honchak B.M."/>
            <person name="Karbach L.E."/>
            <person name="Kurdoglu A."/>
            <person name="Lahiri S."/>
            <person name="Mastrian S.D."/>
            <person name="Miyashita H."/>
            <person name="Page L."/>
            <person name="Ramakrishna P."/>
            <person name="Satoh S."/>
            <person name="Sattley W.M."/>
            <person name="Shimada Y."/>
            <person name="Taylor H.L."/>
            <person name="Tomo T."/>
            <person name="Tsuchiya T."/>
            <person name="Wang Z.T."/>
            <person name="Raymond J."/>
            <person name="Mimuro M."/>
            <person name="Blankenship R.E."/>
            <person name="Touchman J.W."/>
        </authorList>
    </citation>
    <scope>NUCLEOTIDE SEQUENCE [LARGE SCALE GENOMIC DNA]</scope>
    <source>
        <strain evidence="2">MBIC 11017</strain>
    </source>
</reference>
<evidence type="ECO:0000313" key="1">
    <source>
        <dbReference type="EMBL" id="ABW30818.1"/>
    </source>
</evidence>
<dbReference type="Proteomes" id="UP000000268">
    <property type="component" value="Chromosome"/>
</dbReference>
<keyword evidence="2" id="KW-1185">Reference proteome</keyword>
<sequence length="56" mass="6519">MKGLELKGNGNICSGLQCYKILNIMMTKEYKKEVYLGKIILFEGLRNLGRIINEYY</sequence>